<dbReference type="AlphaFoldDB" id="A0A7C9ADD7"/>
<reference evidence="2" key="2">
    <citation type="submission" date="2020-07" db="EMBL/GenBank/DDBJ databases">
        <authorList>
            <person name="Vera ALvarez R."/>
            <person name="Arias-Moreno D.M."/>
            <person name="Jimenez-Jacinto V."/>
            <person name="Jimenez-Bremont J.F."/>
            <person name="Swaminathan K."/>
            <person name="Moose S.P."/>
            <person name="Guerrero-Gonzalez M.L."/>
            <person name="Marino-Ramirez L."/>
            <person name="Landsman D."/>
            <person name="Rodriguez-Kessler M."/>
            <person name="Delgado-Sanchez P."/>
        </authorList>
    </citation>
    <scope>NUCLEOTIDE SEQUENCE</scope>
    <source>
        <tissue evidence="2">Cladode</tissue>
    </source>
</reference>
<reference evidence="2" key="1">
    <citation type="journal article" date="2013" name="J. Plant Res.">
        <title>Effect of fungi and light on seed germination of three Opuntia species from semiarid lands of central Mexico.</title>
        <authorList>
            <person name="Delgado-Sanchez P."/>
            <person name="Jimenez-Bremont J.F."/>
            <person name="Guerrero-Gonzalez Mde L."/>
            <person name="Flores J."/>
        </authorList>
    </citation>
    <scope>NUCLEOTIDE SEQUENCE</scope>
    <source>
        <tissue evidence="2">Cladode</tissue>
    </source>
</reference>
<dbReference type="EMBL" id="GISG01228176">
    <property type="protein sequence ID" value="MBA4665732.1"/>
    <property type="molecule type" value="Transcribed_RNA"/>
</dbReference>
<proteinExistence type="predicted"/>
<accession>A0A7C9ADD7</accession>
<feature type="compositionally biased region" description="Low complexity" evidence="1">
    <location>
        <begin position="1"/>
        <end position="15"/>
    </location>
</feature>
<feature type="region of interest" description="Disordered" evidence="1">
    <location>
        <begin position="1"/>
        <end position="51"/>
    </location>
</feature>
<evidence type="ECO:0000256" key="1">
    <source>
        <dbReference type="SAM" id="MobiDB-lite"/>
    </source>
</evidence>
<name>A0A7C9ADD7_OPUST</name>
<sequence length="102" mass="11724">MGHPVGPSGPTPTTHRGPRPRPSSTCPRLIHRIQPTDGHRPRCRHRPFPRRRLPLHRLPPLRLVRRLQLPRPRHHRPMAARGGPWARLFRGGFLPSVSLLGR</sequence>
<feature type="compositionally biased region" description="Basic residues" evidence="1">
    <location>
        <begin position="41"/>
        <end position="51"/>
    </location>
</feature>
<protein>
    <submittedName>
        <fullName evidence="2">Uncharacterized protein</fullName>
    </submittedName>
</protein>
<evidence type="ECO:0000313" key="2">
    <source>
        <dbReference type="EMBL" id="MBA4665732.1"/>
    </source>
</evidence>
<organism evidence="2">
    <name type="scientific">Opuntia streptacantha</name>
    <name type="common">Prickly pear cactus</name>
    <name type="synonym">Opuntia cardona</name>
    <dbReference type="NCBI Taxonomy" id="393608"/>
    <lineage>
        <taxon>Eukaryota</taxon>
        <taxon>Viridiplantae</taxon>
        <taxon>Streptophyta</taxon>
        <taxon>Embryophyta</taxon>
        <taxon>Tracheophyta</taxon>
        <taxon>Spermatophyta</taxon>
        <taxon>Magnoliopsida</taxon>
        <taxon>eudicotyledons</taxon>
        <taxon>Gunneridae</taxon>
        <taxon>Pentapetalae</taxon>
        <taxon>Caryophyllales</taxon>
        <taxon>Cactineae</taxon>
        <taxon>Cactaceae</taxon>
        <taxon>Opuntioideae</taxon>
        <taxon>Opuntia</taxon>
    </lineage>
</organism>